<evidence type="ECO:0000313" key="2">
    <source>
        <dbReference type="Proteomes" id="UP001152759"/>
    </source>
</evidence>
<evidence type="ECO:0000313" key="1">
    <source>
        <dbReference type="EMBL" id="CAH0394090.1"/>
    </source>
</evidence>
<dbReference type="EMBL" id="OU963869">
    <property type="protein sequence ID" value="CAH0394090.1"/>
    <property type="molecule type" value="Genomic_DNA"/>
</dbReference>
<reference evidence="1" key="1">
    <citation type="submission" date="2021-12" db="EMBL/GenBank/DDBJ databases">
        <authorList>
            <person name="King R."/>
        </authorList>
    </citation>
    <scope>NUCLEOTIDE SEQUENCE</scope>
</reference>
<gene>
    <name evidence="1" type="ORF">BEMITA_LOCUS12427</name>
</gene>
<accession>A0A9P0ALE4</accession>
<dbReference type="Proteomes" id="UP001152759">
    <property type="component" value="Chromosome 8"/>
</dbReference>
<proteinExistence type="predicted"/>
<sequence>MGLDANCGRKCGFFGIRPKIRMIHILCKNRSSDRCLGIVDLWTSKSTGCACPYNKTGNDCACCTDGGCHCGLAAPNRCAQCGIQQYCTNMCNVTIDASTIAAQSNKTYGQIKSPSLEGPGTCWYLLRPDLGQRVEIQVHRILNIGRFNGTGPRNCLETRPQGTQPDSGLISPSVRLSPDMTCAFKKRYAEEGAYSMPKGIKN</sequence>
<dbReference type="AlphaFoldDB" id="A0A9P0ALE4"/>
<keyword evidence="2" id="KW-1185">Reference proteome</keyword>
<protein>
    <recommendedName>
        <fullName evidence="3">CUB domain-containing protein</fullName>
    </recommendedName>
</protein>
<evidence type="ECO:0008006" key="3">
    <source>
        <dbReference type="Google" id="ProtNLM"/>
    </source>
</evidence>
<organism evidence="1 2">
    <name type="scientific">Bemisia tabaci</name>
    <name type="common">Sweetpotato whitefly</name>
    <name type="synonym">Aleurodes tabaci</name>
    <dbReference type="NCBI Taxonomy" id="7038"/>
    <lineage>
        <taxon>Eukaryota</taxon>
        <taxon>Metazoa</taxon>
        <taxon>Ecdysozoa</taxon>
        <taxon>Arthropoda</taxon>
        <taxon>Hexapoda</taxon>
        <taxon>Insecta</taxon>
        <taxon>Pterygota</taxon>
        <taxon>Neoptera</taxon>
        <taxon>Paraneoptera</taxon>
        <taxon>Hemiptera</taxon>
        <taxon>Sternorrhyncha</taxon>
        <taxon>Aleyrodoidea</taxon>
        <taxon>Aleyrodidae</taxon>
        <taxon>Aleyrodinae</taxon>
        <taxon>Bemisia</taxon>
    </lineage>
</organism>
<name>A0A9P0ALE4_BEMTA</name>